<dbReference type="EC" id="2.1.1.34" evidence="7"/>
<dbReference type="PANTHER" id="PTHR43453">
    <property type="entry name" value="RRNA METHYLASE-LIKE"/>
    <property type="match status" value="1"/>
</dbReference>
<name>A0ABV8EM13_9BACT</name>
<dbReference type="Pfam" id="PF00588">
    <property type="entry name" value="SpoU_methylase"/>
    <property type="match status" value="1"/>
</dbReference>
<reference evidence="10" key="1">
    <citation type="journal article" date="2019" name="Int. J. Syst. Evol. Microbiol.">
        <title>The Global Catalogue of Microorganisms (GCM) 10K type strain sequencing project: providing services to taxonomists for standard genome sequencing and annotation.</title>
        <authorList>
            <consortium name="The Broad Institute Genomics Platform"/>
            <consortium name="The Broad Institute Genome Sequencing Center for Infectious Disease"/>
            <person name="Wu L."/>
            <person name="Ma J."/>
        </authorList>
    </citation>
    <scope>NUCLEOTIDE SEQUENCE [LARGE SCALE GENOMIC DNA]</scope>
    <source>
        <strain evidence="10">CECT 8551</strain>
    </source>
</reference>
<keyword evidence="3 7" id="KW-0808">Transferase</keyword>
<dbReference type="GO" id="GO:0032259">
    <property type="term" value="P:methylation"/>
    <property type="evidence" value="ECO:0007669"/>
    <property type="project" value="UniProtKB-KW"/>
</dbReference>
<keyword evidence="1 7" id="KW-0820">tRNA-binding</keyword>
<evidence type="ECO:0000313" key="9">
    <source>
        <dbReference type="EMBL" id="MFC3976579.1"/>
    </source>
</evidence>
<evidence type="ECO:0000256" key="6">
    <source>
        <dbReference type="ARBA" id="ARBA00022884"/>
    </source>
</evidence>
<evidence type="ECO:0000313" key="10">
    <source>
        <dbReference type="Proteomes" id="UP001595766"/>
    </source>
</evidence>
<dbReference type="SUPFAM" id="SSF75217">
    <property type="entry name" value="alpha/beta knot"/>
    <property type="match status" value="1"/>
</dbReference>
<dbReference type="PANTHER" id="PTHR43453:SF1">
    <property type="entry name" value="TRNA_RRNA METHYLTRANSFERASE SPOU TYPE DOMAIN-CONTAINING PROTEIN"/>
    <property type="match status" value="1"/>
</dbReference>
<accession>A0ABV8EM13</accession>
<proteinExistence type="inferred from homology"/>
<keyword evidence="10" id="KW-1185">Reference proteome</keyword>
<dbReference type="RefSeq" id="WP_241296600.1">
    <property type="nucleotide sequence ID" value="NZ_JAKZGR010000015.1"/>
</dbReference>
<keyword evidence="6 7" id="KW-0694">RNA-binding</keyword>
<dbReference type="InterPro" id="IPR029028">
    <property type="entry name" value="Alpha/beta_knot_MTases"/>
</dbReference>
<protein>
    <recommendedName>
        <fullName evidence="7">tRNA (guanosine(18)-2'-O)-methyltransferase</fullName>
        <ecNumber evidence="7">2.1.1.34</ecNumber>
    </recommendedName>
    <alternativeName>
        <fullName evidence="7">tRNA [Gm18] methyltransferase</fullName>
    </alternativeName>
</protein>
<comment type="similarity">
    <text evidence="7">Belongs to the class IV-like SAM-binding methyltransferase superfamily. RNA methyltransferase TrmH family.</text>
</comment>
<sequence>MEEQEKQFLAYLATYITPHKRAMMEKVMAKRTRYFTIVLENIYKSHNASAVLRTADCFGIQDVYMIEDEQEYKVNPYVTRGASQWVDIHKYSNYGGNGVSCCLSDLRAKGFKVYATSPRTGSISIHDLPATDKTALVFGNEHEGVSEKMIAQADGLVHIPMDGFTESFNISVAASIFLFDLQRKALSLQIPDFYIDESEKEKLRSKWYRAIVKNADIHEREFYSKIK</sequence>
<comment type="caution">
    <text evidence="9">The sequence shown here is derived from an EMBL/GenBank/DDBJ whole genome shotgun (WGS) entry which is preliminary data.</text>
</comment>
<feature type="binding site" evidence="7">
    <location>
        <position position="159"/>
    </location>
    <ligand>
        <name>S-adenosyl-L-methionine</name>
        <dbReference type="ChEBI" id="CHEBI:59789"/>
    </ligand>
</feature>
<comment type="catalytic activity">
    <reaction evidence="7">
        <text>guanosine(18) in tRNA + S-adenosyl-L-methionine = 2'-O-methylguanosine(18) in tRNA + S-adenosyl-L-homocysteine + H(+)</text>
        <dbReference type="Rhea" id="RHEA:20077"/>
        <dbReference type="Rhea" id="RHEA-COMP:10190"/>
        <dbReference type="Rhea" id="RHEA-COMP:10192"/>
        <dbReference type="ChEBI" id="CHEBI:15378"/>
        <dbReference type="ChEBI" id="CHEBI:57856"/>
        <dbReference type="ChEBI" id="CHEBI:59789"/>
        <dbReference type="ChEBI" id="CHEBI:74269"/>
        <dbReference type="ChEBI" id="CHEBI:74445"/>
        <dbReference type="EC" id="2.1.1.34"/>
    </reaction>
</comment>
<evidence type="ECO:0000256" key="1">
    <source>
        <dbReference type="ARBA" id="ARBA00022555"/>
    </source>
</evidence>
<dbReference type="HAMAP" id="MF_02060">
    <property type="entry name" value="tRNA_methyltr_TrmH"/>
    <property type="match status" value="1"/>
</dbReference>
<dbReference type="EMBL" id="JBHSAV010000043">
    <property type="protein sequence ID" value="MFC3976579.1"/>
    <property type="molecule type" value="Genomic_DNA"/>
</dbReference>
<dbReference type="InterPro" id="IPR033671">
    <property type="entry name" value="TrmH"/>
</dbReference>
<organism evidence="9 10">
    <name type="scientific">Belliella kenyensis</name>
    <dbReference type="NCBI Taxonomy" id="1472724"/>
    <lineage>
        <taxon>Bacteria</taxon>
        <taxon>Pseudomonadati</taxon>
        <taxon>Bacteroidota</taxon>
        <taxon>Cytophagia</taxon>
        <taxon>Cytophagales</taxon>
        <taxon>Cyclobacteriaceae</taxon>
        <taxon>Belliella</taxon>
    </lineage>
</organism>
<comment type="function">
    <text evidence="7">Catalyzes the 2'-O methylation of guanosine at position 18 in tRNA.</text>
</comment>
<evidence type="ECO:0000256" key="7">
    <source>
        <dbReference type="HAMAP-Rule" id="MF_02060"/>
    </source>
</evidence>
<evidence type="ECO:0000256" key="2">
    <source>
        <dbReference type="ARBA" id="ARBA00022603"/>
    </source>
</evidence>
<comment type="caution">
    <text evidence="7">Lacks conserved residue(s) required for the propagation of feature annotation.</text>
</comment>
<evidence type="ECO:0000256" key="3">
    <source>
        <dbReference type="ARBA" id="ARBA00022679"/>
    </source>
</evidence>
<dbReference type="GO" id="GO:0008168">
    <property type="term" value="F:methyltransferase activity"/>
    <property type="evidence" value="ECO:0007669"/>
    <property type="project" value="UniProtKB-KW"/>
</dbReference>
<gene>
    <name evidence="7" type="primary">trmH</name>
    <name evidence="9" type="ORF">ACFOUP_09350</name>
</gene>
<keyword evidence="4 7" id="KW-0949">S-adenosyl-L-methionine</keyword>
<evidence type="ECO:0000256" key="5">
    <source>
        <dbReference type="ARBA" id="ARBA00022694"/>
    </source>
</evidence>
<dbReference type="Proteomes" id="UP001595766">
    <property type="component" value="Unassembled WGS sequence"/>
</dbReference>
<feature type="domain" description="tRNA/rRNA methyltransferase SpoU type" evidence="8">
    <location>
        <begin position="35"/>
        <end position="179"/>
    </location>
</feature>
<keyword evidence="5 7" id="KW-0819">tRNA processing</keyword>
<feature type="binding site" evidence="7">
    <location>
        <position position="116"/>
    </location>
    <ligand>
        <name>S-adenosyl-L-methionine</name>
        <dbReference type="ChEBI" id="CHEBI:59789"/>
    </ligand>
</feature>
<evidence type="ECO:0000256" key="4">
    <source>
        <dbReference type="ARBA" id="ARBA00022691"/>
    </source>
</evidence>
<dbReference type="InterPro" id="IPR029026">
    <property type="entry name" value="tRNA_m1G_MTases_N"/>
</dbReference>
<dbReference type="Gene3D" id="3.40.1280.10">
    <property type="match status" value="1"/>
</dbReference>
<dbReference type="CDD" id="cd18092">
    <property type="entry name" value="SpoU-like_TrmH"/>
    <property type="match status" value="1"/>
</dbReference>
<keyword evidence="2 7" id="KW-0489">Methyltransferase</keyword>
<evidence type="ECO:0000259" key="8">
    <source>
        <dbReference type="Pfam" id="PF00588"/>
    </source>
</evidence>
<dbReference type="InterPro" id="IPR001537">
    <property type="entry name" value="SpoU_MeTrfase"/>
</dbReference>